<dbReference type="AlphaFoldDB" id="A0A2Z6SRA9"/>
<sequence>MHGHNGKEGVQIHIEWLLGCMVTDAEKILINPPKDLPEKLLVHIQRRFRKVPLAPVLIRWDIGLFLLT</sequence>
<dbReference type="EMBL" id="BEXD01004405">
    <property type="protein sequence ID" value="GBC10669.1"/>
    <property type="molecule type" value="Genomic_DNA"/>
</dbReference>
<comment type="caution">
    <text evidence="1">The sequence shown here is derived from an EMBL/GenBank/DDBJ whole genome shotgun (WGS) entry which is preliminary data.</text>
</comment>
<dbReference type="EMBL" id="BLAL01000229">
    <property type="protein sequence ID" value="GES93735.1"/>
    <property type="molecule type" value="Genomic_DNA"/>
</dbReference>
<name>A0A2Z6SRA9_9GLOM</name>
<protein>
    <submittedName>
        <fullName evidence="1">Uncharacterized protein</fullName>
    </submittedName>
</protein>
<organism evidence="1 3">
    <name type="scientific">Rhizophagus clarus</name>
    <dbReference type="NCBI Taxonomy" id="94130"/>
    <lineage>
        <taxon>Eukaryota</taxon>
        <taxon>Fungi</taxon>
        <taxon>Fungi incertae sedis</taxon>
        <taxon>Mucoromycota</taxon>
        <taxon>Glomeromycotina</taxon>
        <taxon>Glomeromycetes</taxon>
        <taxon>Glomerales</taxon>
        <taxon>Glomeraceae</taxon>
        <taxon>Rhizophagus</taxon>
    </lineage>
</organism>
<evidence type="ECO:0000313" key="2">
    <source>
        <dbReference type="EMBL" id="GES93735.1"/>
    </source>
</evidence>
<reference evidence="1 3" key="1">
    <citation type="submission" date="2017-11" db="EMBL/GenBank/DDBJ databases">
        <title>The genome of Rhizophagus clarus HR1 reveals common genetic basis of auxotrophy among arbuscular mycorrhizal fungi.</title>
        <authorList>
            <person name="Kobayashi Y."/>
        </authorList>
    </citation>
    <scope>NUCLEOTIDE SEQUENCE [LARGE SCALE GENOMIC DNA]</scope>
    <source>
        <strain evidence="1 3">HR1</strain>
    </source>
</reference>
<dbReference type="Proteomes" id="UP000247702">
    <property type="component" value="Unassembled WGS sequence"/>
</dbReference>
<proteinExistence type="predicted"/>
<evidence type="ECO:0000313" key="3">
    <source>
        <dbReference type="Proteomes" id="UP000247702"/>
    </source>
</evidence>
<accession>A0A2Z6SRA9</accession>
<keyword evidence="3" id="KW-1185">Reference proteome</keyword>
<reference evidence="2" key="2">
    <citation type="submission" date="2019-10" db="EMBL/GenBank/DDBJ databases">
        <title>Conservation and host-specific expression of non-tandemly repeated heterogenous ribosome RNA gene in arbuscular mycorrhizal fungi.</title>
        <authorList>
            <person name="Maeda T."/>
            <person name="Kobayashi Y."/>
            <person name="Nakagawa T."/>
            <person name="Ezawa T."/>
            <person name="Yamaguchi K."/>
            <person name="Bino T."/>
            <person name="Nishimoto Y."/>
            <person name="Shigenobu S."/>
            <person name="Kawaguchi M."/>
        </authorList>
    </citation>
    <scope>NUCLEOTIDE SEQUENCE</scope>
    <source>
        <strain evidence="2">HR1</strain>
    </source>
</reference>
<gene>
    <name evidence="2" type="ORF">RCL2_002048200</name>
    <name evidence="1" type="ORF">RclHR1_09810003</name>
</gene>
<dbReference type="Proteomes" id="UP000615446">
    <property type="component" value="Unassembled WGS sequence"/>
</dbReference>
<evidence type="ECO:0000313" key="1">
    <source>
        <dbReference type="EMBL" id="GBC10669.1"/>
    </source>
</evidence>